<gene>
    <name evidence="1" type="ORF">D7Z26_26590</name>
</gene>
<comment type="caution">
    <text evidence="1">The sequence shown here is derived from an EMBL/GenBank/DDBJ whole genome shotgun (WGS) entry which is preliminary data.</text>
</comment>
<evidence type="ECO:0000313" key="2">
    <source>
        <dbReference type="Proteomes" id="UP000282076"/>
    </source>
</evidence>
<proteinExistence type="predicted"/>
<name>A0A494X2A2_9BACL</name>
<dbReference type="Proteomes" id="UP000282076">
    <property type="component" value="Unassembled WGS sequence"/>
</dbReference>
<sequence>MLSENMKRMIYMRKTKASSVREKVCVNEGCKSGGKLIPVQRFRKGRHVCRACCSKQSIQTNDRRINRIVEERLLASEIIQQDEIQFANLLYRSCERAIKSRKYSKNYVNVTCDWTDVVAMMTDLICEKEQFWNEWSKQSTTYLGSDKQLSTRPTLDRIDERGHYTLSNIQMLSYGENSKKA</sequence>
<keyword evidence="2" id="KW-1185">Reference proteome</keyword>
<dbReference type="EMBL" id="RBZM01000018">
    <property type="protein sequence ID" value="RKP44482.1"/>
    <property type="molecule type" value="Genomic_DNA"/>
</dbReference>
<accession>A0A494X2A2</accession>
<evidence type="ECO:0000313" key="1">
    <source>
        <dbReference type="EMBL" id="RKP44482.1"/>
    </source>
</evidence>
<reference evidence="1 2" key="1">
    <citation type="submission" date="2018-10" db="EMBL/GenBank/DDBJ databases">
        <title>Cohnella sp. M2MS4P-1, whole genome shotgun sequence.</title>
        <authorList>
            <person name="Tuo L."/>
        </authorList>
    </citation>
    <scope>NUCLEOTIDE SEQUENCE [LARGE SCALE GENOMIC DNA]</scope>
    <source>
        <strain evidence="1 2">M2MS4P-1</strain>
    </source>
</reference>
<organism evidence="1 2">
    <name type="scientific">Cohnella endophytica</name>
    <dbReference type="NCBI Taxonomy" id="2419778"/>
    <lineage>
        <taxon>Bacteria</taxon>
        <taxon>Bacillati</taxon>
        <taxon>Bacillota</taxon>
        <taxon>Bacilli</taxon>
        <taxon>Bacillales</taxon>
        <taxon>Paenibacillaceae</taxon>
        <taxon>Cohnella</taxon>
    </lineage>
</organism>
<dbReference type="AlphaFoldDB" id="A0A494X2A2"/>
<protein>
    <submittedName>
        <fullName evidence="1">Uncharacterized protein</fullName>
    </submittedName>
</protein>